<evidence type="ECO:0000256" key="8">
    <source>
        <dbReference type="ARBA" id="ARBA00022741"/>
    </source>
</evidence>
<evidence type="ECO:0000256" key="7">
    <source>
        <dbReference type="ARBA" id="ARBA00022723"/>
    </source>
</evidence>
<feature type="short sequence motif" description="'HIGH' region" evidence="15">
    <location>
        <begin position="48"/>
        <end position="58"/>
    </location>
</feature>
<dbReference type="NCBIfam" id="TIGR00392">
    <property type="entry name" value="ileS"/>
    <property type="match status" value="1"/>
</dbReference>
<evidence type="ECO:0000256" key="9">
    <source>
        <dbReference type="ARBA" id="ARBA00022833"/>
    </source>
</evidence>
<evidence type="ECO:0000256" key="11">
    <source>
        <dbReference type="ARBA" id="ARBA00022917"/>
    </source>
</evidence>
<dbReference type="PANTHER" id="PTHR42780">
    <property type="entry name" value="SOLEUCYL-TRNA SYNTHETASE"/>
    <property type="match status" value="1"/>
</dbReference>
<evidence type="ECO:0000256" key="6">
    <source>
        <dbReference type="ARBA" id="ARBA00022598"/>
    </source>
</evidence>
<comment type="similarity">
    <text evidence="3 15">Belongs to the class-I aminoacyl-tRNA synthetase family. IleS type 2 subfamily.</text>
</comment>
<comment type="subcellular location">
    <subcellularLocation>
        <location evidence="2 15">Cytoplasm</location>
    </subcellularLocation>
</comment>
<evidence type="ECO:0000256" key="15">
    <source>
        <dbReference type="HAMAP-Rule" id="MF_02003"/>
    </source>
</evidence>
<keyword evidence="19" id="KW-1185">Reference proteome</keyword>
<evidence type="ECO:0000313" key="18">
    <source>
        <dbReference type="EMBL" id="RIE05780.1"/>
    </source>
</evidence>
<evidence type="ECO:0000256" key="10">
    <source>
        <dbReference type="ARBA" id="ARBA00022840"/>
    </source>
</evidence>
<evidence type="ECO:0000256" key="4">
    <source>
        <dbReference type="ARBA" id="ARBA00011245"/>
    </source>
</evidence>
<comment type="domain">
    <text evidence="15">IleRS has two distinct active sites: one for aminoacylation and one for editing. The misactivated valine is translocated from the active site to the editing site, which sterically excludes the correctly activated isoleucine. The single editing site contains two valyl binding pockets, one specific for each substrate (Val-AMP or Val-tRNA(Ile)).</text>
</comment>
<dbReference type="GO" id="GO:0005524">
    <property type="term" value="F:ATP binding"/>
    <property type="evidence" value="ECO:0007669"/>
    <property type="project" value="UniProtKB-UniRule"/>
</dbReference>
<evidence type="ECO:0000259" key="16">
    <source>
        <dbReference type="Pfam" id="PF00133"/>
    </source>
</evidence>
<dbReference type="Proteomes" id="UP000266328">
    <property type="component" value="Unassembled WGS sequence"/>
</dbReference>
<dbReference type="GO" id="GO:0004822">
    <property type="term" value="F:isoleucine-tRNA ligase activity"/>
    <property type="evidence" value="ECO:0007669"/>
    <property type="project" value="UniProtKB-UniRule"/>
</dbReference>
<keyword evidence="12 15" id="KW-0030">Aminoacyl-tRNA synthetase</keyword>
<dbReference type="SUPFAM" id="SSF50677">
    <property type="entry name" value="ValRS/IleRS/LeuRS editing domain"/>
    <property type="match status" value="1"/>
</dbReference>
<dbReference type="InterPro" id="IPR002301">
    <property type="entry name" value="Ile-tRNA-ligase"/>
</dbReference>
<dbReference type="Gene3D" id="3.40.50.620">
    <property type="entry name" value="HUPs"/>
    <property type="match status" value="2"/>
</dbReference>
<dbReference type="EMBL" id="QXIS01000033">
    <property type="protein sequence ID" value="RIE05780.1"/>
    <property type="molecule type" value="Genomic_DNA"/>
</dbReference>
<dbReference type="Gene3D" id="1.10.730.10">
    <property type="entry name" value="Isoleucyl-tRNA Synthetase, Domain 1"/>
    <property type="match status" value="1"/>
</dbReference>
<dbReference type="InterPro" id="IPR013155">
    <property type="entry name" value="M/V/L/I-tRNA-synth_anticd-bd"/>
</dbReference>
<evidence type="ECO:0000256" key="12">
    <source>
        <dbReference type="ARBA" id="ARBA00023146"/>
    </source>
</evidence>
<dbReference type="PANTHER" id="PTHR42780:SF1">
    <property type="entry name" value="ISOLEUCINE--TRNA LIGASE, CYTOPLASMIC"/>
    <property type="match status" value="1"/>
</dbReference>
<dbReference type="GO" id="GO:0002161">
    <property type="term" value="F:aminoacyl-tRNA deacylase activity"/>
    <property type="evidence" value="ECO:0007669"/>
    <property type="project" value="InterPro"/>
</dbReference>
<dbReference type="InterPro" id="IPR009008">
    <property type="entry name" value="Val/Leu/Ile-tRNA-synth_edit"/>
</dbReference>
<evidence type="ECO:0000256" key="14">
    <source>
        <dbReference type="ARBA" id="ARBA00048359"/>
    </source>
</evidence>
<evidence type="ECO:0000256" key="3">
    <source>
        <dbReference type="ARBA" id="ARBA00007078"/>
    </source>
</evidence>
<dbReference type="RefSeq" id="WP_119089524.1">
    <property type="nucleotide sequence ID" value="NZ_QXIS01000033.1"/>
</dbReference>
<evidence type="ECO:0000256" key="5">
    <source>
        <dbReference type="ARBA" id="ARBA00022490"/>
    </source>
</evidence>
<dbReference type="CDD" id="cd07961">
    <property type="entry name" value="Anticodon_Ia_Ile_ABEc"/>
    <property type="match status" value="1"/>
</dbReference>
<dbReference type="InterPro" id="IPR023586">
    <property type="entry name" value="Ile-tRNA-ligase_type2"/>
</dbReference>
<proteinExistence type="inferred from homology"/>
<accession>A0A398CUH3</accession>
<gene>
    <name evidence="15" type="primary">ileS</name>
    <name evidence="18" type="ORF">SMC7_06435</name>
</gene>
<evidence type="ECO:0000259" key="17">
    <source>
        <dbReference type="Pfam" id="PF08264"/>
    </source>
</evidence>
<feature type="domain" description="Methionyl/Valyl/Leucyl/Isoleucyl-tRNA synthetase anticodon-binding" evidence="17">
    <location>
        <begin position="687"/>
        <end position="839"/>
    </location>
</feature>
<dbReference type="EC" id="6.1.1.5" evidence="15"/>
<keyword evidence="7 15" id="KW-0479">Metal-binding</keyword>
<feature type="short sequence motif" description="'KMSKS' region" evidence="15">
    <location>
        <begin position="600"/>
        <end position="604"/>
    </location>
</feature>
<feature type="binding site" evidence="15">
    <location>
        <position position="603"/>
    </location>
    <ligand>
        <name>ATP</name>
        <dbReference type="ChEBI" id="CHEBI:30616"/>
    </ligand>
</feature>
<evidence type="ECO:0000256" key="2">
    <source>
        <dbReference type="ARBA" id="ARBA00004496"/>
    </source>
</evidence>
<keyword evidence="8 15" id="KW-0547">Nucleotide-binding</keyword>
<organism evidence="18 19">
    <name type="scientific">Candidatus Cryosericum terrychapinii</name>
    <dbReference type="NCBI Taxonomy" id="2290919"/>
    <lineage>
        <taxon>Bacteria</taxon>
        <taxon>Pseudomonadati</taxon>
        <taxon>Caldisericota/Cryosericota group</taxon>
        <taxon>Candidatus Cryosericota</taxon>
        <taxon>Candidatus Cryosericia</taxon>
        <taxon>Candidatus Cryosericales</taxon>
        <taxon>Candidatus Cryosericaceae</taxon>
        <taxon>Candidatus Cryosericum</taxon>
    </lineage>
</organism>
<dbReference type="Pfam" id="PF08264">
    <property type="entry name" value="Anticodon_1"/>
    <property type="match status" value="1"/>
</dbReference>
<comment type="caution">
    <text evidence="18">The sequence shown here is derived from an EMBL/GenBank/DDBJ whole genome shotgun (WGS) entry which is preliminary data.</text>
</comment>
<dbReference type="GO" id="GO:0005737">
    <property type="term" value="C:cytoplasm"/>
    <property type="evidence" value="ECO:0007669"/>
    <property type="project" value="UniProtKB-SubCell"/>
</dbReference>
<comment type="subunit">
    <text evidence="4 15">Monomer.</text>
</comment>
<dbReference type="GO" id="GO:0006428">
    <property type="term" value="P:isoleucyl-tRNA aminoacylation"/>
    <property type="evidence" value="ECO:0007669"/>
    <property type="project" value="UniProtKB-UniRule"/>
</dbReference>
<dbReference type="InterPro" id="IPR009080">
    <property type="entry name" value="tRNAsynth_Ia_anticodon-bd"/>
</dbReference>
<comment type="function">
    <text evidence="13 15">Catalyzes the attachment of isoleucine to tRNA(Ile). As IleRS can inadvertently accommodate and process structurally similar amino acids such as valine, to avoid such errors it has two additional distinct tRNA(Ile)-dependent editing activities. One activity is designated as 'pretransfer' editing and involves the hydrolysis of activated Val-AMP. The other activity is designated 'posttransfer' editing and involves deacylation of mischarged Val-tRNA(Ile).</text>
</comment>
<dbReference type="InterPro" id="IPR002300">
    <property type="entry name" value="aa-tRNA-synth_Ia"/>
</dbReference>
<evidence type="ECO:0000313" key="19">
    <source>
        <dbReference type="Proteomes" id="UP000266328"/>
    </source>
</evidence>
<dbReference type="HAMAP" id="MF_02003">
    <property type="entry name" value="Ile_tRNA_synth_type2"/>
    <property type="match status" value="1"/>
</dbReference>
<keyword evidence="5 15" id="KW-0963">Cytoplasm</keyword>
<evidence type="ECO:0000256" key="13">
    <source>
        <dbReference type="ARBA" id="ARBA00025217"/>
    </source>
</evidence>
<keyword evidence="6 15" id="KW-0436">Ligase</keyword>
<dbReference type="InterPro" id="IPR014729">
    <property type="entry name" value="Rossmann-like_a/b/a_fold"/>
</dbReference>
<dbReference type="Pfam" id="PF19302">
    <property type="entry name" value="DUF5915"/>
    <property type="match status" value="1"/>
</dbReference>
<keyword evidence="11 15" id="KW-0648">Protein biosynthesis</keyword>
<dbReference type="Pfam" id="PF00133">
    <property type="entry name" value="tRNA-synt_1"/>
    <property type="match status" value="1"/>
</dbReference>
<dbReference type="SUPFAM" id="SSF52374">
    <property type="entry name" value="Nucleotidylyl transferase"/>
    <property type="match status" value="1"/>
</dbReference>
<keyword evidence="10 15" id="KW-0067">ATP-binding</keyword>
<dbReference type="SUPFAM" id="SSF47323">
    <property type="entry name" value="Anticodon-binding domain of a subclass of class I aminoacyl-tRNA synthetases"/>
    <property type="match status" value="1"/>
</dbReference>
<dbReference type="GO" id="GO:0008270">
    <property type="term" value="F:zinc ion binding"/>
    <property type="evidence" value="ECO:0007669"/>
    <property type="project" value="UniProtKB-UniRule"/>
</dbReference>
<dbReference type="OrthoDB" id="9810365at2"/>
<reference evidence="18 19" key="1">
    <citation type="submission" date="2018-09" db="EMBL/GenBank/DDBJ databases">
        <title>Discovery and Ecogenomic Context for Candidatus Cryosericales, a Global Caldiserica Order Active in Thawing Permafrost.</title>
        <authorList>
            <person name="Martinez M.A."/>
            <person name="Woodcroft B.J."/>
            <person name="Ignacio Espinoza J.C."/>
            <person name="Zayed A."/>
            <person name="Singleton C.M."/>
            <person name="Boyd J."/>
            <person name="Li Y.-F."/>
            <person name="Purvine S."/>
            <person name="Maughan H."/>
            <person name="Hodgkins S.B."/>
            <person name="Anderson D."/>
            <person name="Sederholm M."/>
            <person name="Temperton B."/>
            <person name="Saleska S.R."/>
            <person name="Tyson G.W."/>
            <person name="Rich V.I."/>
        </authorList>
    </citation>
    <scope>NUCLEOTIDE SEQUENCE [LARGE SCALE GENOMIC DNA]</scope>
    <source>
        <strain evidence="18 19">SMC7</strain>
    </source>
</reference>
<comment type="cofactor">
    <cofactor evidence="1 15">
        <name>Zn(2+)</name>
        <dbReference type="ChEBI" id="CHEBI:29105"/>
    </cofactor>
</comment>
<feature type="domain" description="Aminoacyl-tRNA synthetase class Ia" evidence="16">
    <location>
        <begin position="19"/>
        <end position="631"/>
    </location>
</feature>
<comment type="catalytic activity">
    <reaction evidence="14 15">
        <text>tRNA(Ile) + L-isoleucine + ATP = L-isoleucyl-tRNA(Ile) + AMP + diphosphate</text>
        <dbReference type="Rhea" id="RHEA:11060"/>
        <dbReference type="Rhea" id="RHEA-COMP:9666"/>
        <dbReference type="Rhea" id="RHEA-COMP:9695"/>
        <dbReference type="ChEBI" id="CHEBI:30616"/>
        <dbReference type="ChEBI" id="CHEBI:33019"/>
        <dbReference type="ChEBI" id="CHEBI:58045"/>
        <dbReference type="ChEBI" id="CHEBI:78442"/>
        <dbReference type="ChEBI" id="CHEBI:78528"/>
        <dbReference type="ChEBI" id="CHEBI:456215"/>
        <dbReference type="EC" id="6.1.1.5"/>
    </reaction>
</comment>
<dbReference type="GO" id="GO:0000049">
    <property type="term" value="F:tRNA binding"/>
    <property type="evidence" value="ECO:0007669"/>
    <property type="project" value="InterPro"/>
</dbReference>
<evidence type="ECO:0000256" key="1">
    <source>
        <dbReference type="ARBA" id="ARBA00001947"/>
    </source>
</evidence>
<sequence>MFKPVLPADKVVEQEVATIRFWETGHVFEKSLELSKDKERFVFFEGPPTANGRPGVHHGLARVFKDTVLRYKAGTGYYVPRKGGWDCQGLPVEIEVEKRLHISGKQQIEEYGVEAFVRECKSSVFTYKAEWEKMTSRIGFWLDTEHAYATYTNDYIESVWHILKTFYDKGLLYQGHKVVPYCPRCGTALSMHEVAQGYKNVTEETVFVKFSLTSDGLEGVKALVWTTTPWTLPSNVALAVNPGVEYSVVELEGERYLLASARLAAVFGYDAEHVVLVRTYLGSELAGIRYERLYDYASVEPWEEVRGWRIVTADFVTTTDGTGIVHLAPAFGEDDLNIGLKEGLPFVQLVDPAGKFTSEVTPWAGKDAKGSDPDIRRQLKADGKLFKTERIEHDYPFCWRCDTPLLYYAKDSWFVRTTEFKDQMIANNQEIIWYPDHIKDGRFGNWLENIKDWALSRERYWGTPLPIWICDSCGHQHAVGSIAELNEMAVNPDPKVELHRPYVDKIELRCPVCGSTMHRVPEVIDVWFDSGSMPYAQWHYPFENQGEFAKMYPADFIVEGIDQTRGWFYTLHAISTALNDRPAFKRCMVLELVLDEKGHKMSKHVGNVIDPWSILDKQGADAFRWSLYTSTPPWYPRRFGPNVVADALKNFIIPLRNVYSFFVLYANIDHFDSKVAQLPFDQRPELDRWLLSRFQVLVRDVHADMEAYDINPATKLIQAFVEELSNWYVRLSRRRFWKSENDADKLSAYETLYRVLVDLARLLTPFTPFMSEEIYQNLVRSGDVEAPLSVHFLDLPEFDESMFNPHLTGAMQAVMDVVSLGRSARKQAGVKTRQPLSAVTVYVHDVQAHEALVSHADIIRDELNVKSIAEATHAADIAEFTLRPNLPVLGRRAGTSIPAIQKALAVDPERVYAELESTGQASLDLDGTAFLLTKDDVISAVSGKGGLFAASTANIVVAVDPTVTPELRAEWYVREVEHFVQGQRKEKGYQVTDRVRLALTCTDAAVTAALTAAAHDIAQEVLANAVTVLTGPVEDGVEALELEGSKVACCLEQ</sequence>
<dbReference type="PRINTS" id="PR00984">
    <property type="entry name" value="TRNASYNTHILE"/>
</dbReference>
<name>A0A398CUH3_9BACT</name>
<dbReference type="AlphaFoldDB" id="A0A398CUH3"/>
<dbReference type="InterPro" id="IPR033709">
    <property type="entry name" value="Anticodon_Ile_ABEc"/>
</dbReference>
<protein>
    <recommendedName>
        <fullName evidence="15">Isoleucine--tRNA ligase</fullName>
        <ecNumber evidence="15">6.1.1.5</ecNumber>
    </recommendedName>
    <alternativeName>
        <fullName evidence="15">Isoleucyl-tRNA synthetase</fullName>
        <shortName evidence="15">IleRS</shortName>
    </alternativeName>
</protein>
<keyword evidence="9 15" id="KW-0862">Zinc</keyword>
<dbReference type="CDD" id="cd00818">
    <property type="entry name" value="IleRS_core"/>
    <property type="match status" value="1"/>
</dbReference>
<dbReference type="FunFam" id="3.40.50.620:FF:000075">
    <property type="entry name" value="Isoleucine--tRNA ligase"/>
    <property type="match status" value="1"/>
</dbReference>
<dbReference type="FunFam" id="3.40.50.620:FF:000063">
    <property type="entry name" value="Isoleucine--tRNA ligase"/>
    <property type="match status" value="1"/>
</dbReference>